<accession>A0A9W9YDV9</accession>
<feature type="transmembrane region" description="Helical" evidence="10">
    <location>
        <begin position="278"/>
        <end position="300"/>
    </location>
</feature>
<dbReference type="GO" id="GO:0005886">
    <property type="term" value="C:plasma membrane"/>
    <property type="evidence" value="ECO:0007669"/>
    <property type="project" value="UniProtKB-SubCell"/>
</dbReference>
<keyword evidence="6 10" id="KW-0472">Membrane</keyword>
<dbReference type="CDD" id="cd00637">
    <property type="entry name" value="7tm_classA_rhodopsin-like"/>
    <property type="match status" value="1"/>
</dbReference>
<dbReference type="InterPro" id="IPR017452">
    <property type="entry name" value="GPCR_Rhodpsn_7TM"/>
</dbReference>
<feature type="transmembrane region" description="Helical" evidence="10">
    <location>
        <begin position="239"/>
        <end position="258"/>
    </location>
</feature>
<dbReference type="AlphaFoldDB" id="A0A9W9YDV9"/>
<evidence type="ECO:0000256" key="1">
    <source>
        <dbReference type="ARBA" id="ARBA00004651"/>
    </source>
</evidence>
<dbReference type="PANTHER" id="PTHR24246:SF27">
    <property type="entry name" value="ADENOSINE RECEPTOR, ISOFORM A"/>
    <property type="match status" value="1"/>
</dbReference>
<name>A0A9W9YDV9_9CNID</name>
<evidence type="ECO:0000256" key="9">
    <source>
        <dbReference type="ARBA" id="ARBA00023224"/>
    </source>
</evidence>
<organism evidence="12 13">
    <name type="scientific">Desmophyllum pertusum</name>
    <dbReference type="NCBI Taxonomy" id="174260"/>
    <lineage>
        <taxon>Eukaryota</taxon>
        <taxon>Metazoa</taxon>
        <taxon>Cnidaria</taxon>
        <taxon>Anthozoa</taxon>
        <taxon>Hexacorallia</taxon>
        <taxon>Scleractinia</taxon>
        <taxon>Caryophylliina</taxon>
        <taxon>Caryophylliidae</taxon>
        <taxon>Desmophyllum</taxon>
    </lineage>
</organism>
<reference evidence="12" key="1">
    <citation type="submission" date="2023-01" db="EMBL/GenBank/DDBJ databases">
        <title>Genome assembly of the deep-sea coral Lophelia pertusa.</title>
        <authorList>
            <person name="Herrera S."/>
            <person name="Cordes E."/>
        </authorList>
    </citation>
    <scope>NUCLEOTIDE SEQUENCE</scope>
    <source>
        <strain evidence="12">USNM1676648</strain>
        <tissue evidence="12">Polyp</tissue>
    </source>
</reference>
<dbReference type="InterPro" id="IPR000276">
    <property type="entry name" value="GPCR_Rhodpsn"/>
</dbReference>
<feature type="domain" description="G-protein coupled receptors family 1 profile" evidence="11">
    <location>
        <begin position="47"/>
        <end position="297"/>
    </location>
</feature>
<proteinExistence type="predicted"/>
<dbReference type="Pfam" id="PF00001">
    <property type="entry name" value="7tm_1"/>
    <property type="match status" value="1"/>
</dbReference>
<feature type="transmembrane region" description="Helical" evidence="10">
    <location>
        <begin position="103"/>
        <end position="124"/>
    </location>
</feature>
<protein>
    <recommendedName>
        <fullName evidence="11">G-protein coupled receptors family 1 profile domain-containing protein</fullName>
    </recommendedName>
</protein>
<dbReference type="PROSITE" id="PS50262">
    <property type="entry name" value="G_PROTEIN_RECEP_F1_2"/>
    <property type="match status" value="1"/>
</dbReference>
<dbReference type="SUPFAM" id="SSF81321">
    <property type="entry name" value="Family A G protein-coupled receptor-like"/>
    <property type="match status" value="1"/>
</dbReference>
<evidence type="ECO:0000256" key="3">
    <source>
        <dbReference type="ARBA" id="ARBA00022692"/>
    </source>
</evidence>
<feature type="transmembrane region" description="Helical" evidence="10">
    <location>
        <begin position="37"/>
        <end position="56"/>
    </location>
</feature>
<evidence type="ECO:0000256" key="7">
    <source>
        <dbReference type="ARBA" id="ARBA00023170"/>
    </source>
</evidence>
<comment type="subcellular location">
    <subcellularLocation>
        <location evidence="1">Cell membrane</location>
        <topology evidence="1">Multi-pass membrane protein</topology>
    </subcellularLocation>
</comment>
<evidence type="ECO:0000256" key="10">
    <source>
        <dbReference type="SAM" id="Phobius"/>
    </source>
</evidence>
<evidence type="ECO:0000256" key="5">
    <source>
        <dbReference type="ARBA" id="ARBA00023040"/>
    </source>
</evidence>
<keyword evidence="8" id="KW-0325">Glycoprotein</keyword>
<evidence type="ECO:0000256" key="6">
    <source>
        <dbReference type="ARBA" id="ARBA00023136"/>
    </source>
</evidence>
<keyword evidence="4 10" id="KW-1133">Transmembrane helix</keyword>
<dbReference type="EMBL" id="MU827795">
    <property type="protein sequence ID" value="KAJ7328665.1"/>
    <property type="molecule type" value="Genomic_DNA"/>
</dbReference>
<dbReference type="PANTHER" id="PTHR24246">
    <property type="entry name" value="OLFACTORY RECEPTOR AND ADENOSINE RECEPTOR"/>
    <property type="match status" value="1"/>
</dbReference>
<evidence type="ECO:0000256" key="8">
    <source>
        <dbReference type="ARBA" id="ARBA00023180"/>
    </source>
</evidence>
<evidence type="ECO:0000313" key="12">
    <source>
        <dbReference type="EMBL" id="KAJ7328665.1"/>
    </source>
</evidence>
<evidence type="ECO:0000313" key="13">
    <source>
        <dbReference type="Proteomes" id="UP001163046"/>
    </source>
</evidence>
<gene>
    <name evidence="12" type="ORF">OS493_023940</name>
</gene>
<keyword evidence="2" id="KW-1003">Cell membrane</keyword>
<evidence type="ECO:0000256" key="4">
    <source>
        <dbReference type="ARBA" id="ARBA00022989"/>
    </source>
</evidence>
<evidence type="ECO:0000256" key="2">
    <source>
        <dbReference type="ARBA" id="ARBA00022475"/>
    </source>
</evidence>
<keyword evidence="5" id="KW-0297">G-protein coupled receptor</keyword>
<dbReference type="PRINTS" id="PR00237">
    <property type="entry name" value="GPCRRHODOPSN"/>
</dbReference>
<keyword evidence="9" id="KW-0807">Transducer</keyword>
<comment type="caution">
    <text evidence="12">The sequence shown here is derived from an EMBL/GenBank/DDBJ whole genome shotgun (WGS) entry which is preliminary data.</text>
</comment>
<feature type="transmembrane region" description="Helical" evidence="10">
    <location>
        <begin position="145"/>
        <end position="167"/>
    </location>
</feature>
<dbReference type="Gene3D" id="1.20.1070.10">
    <property type="entry name" value="Rhodopsin 7-helix transmembrane proteins"/>
    <property type="match status" value="1"/>
</dbReference>
<dbReference type="Proteomes" id="UP001163046">
    <property type="component" value="Unassembled WGS sequence"/>
</dbReference>
<sequence length="338" mass="38177">MSNAEVNNSFSTHSTSNVSNSTTDFKYKPFKNAVPELVPFSVAIILANSFVFVLFLKKKSIRTPANYLLLSLALCDFFTGCVNIPLTIMAFTQVVPYAKLPDVFYLVAVLHNFTAVVTGYHILVITAERYLLFVWEVRRPASKNAILKILGGVWGASAIIAIVPFFWKSQLYAKDPKASTLQTAHAIFCLAAVFLLPYTFIIYAYAVMFKAIKKTRRQMETMQNGSEDQAGCSSHEKRCLVIFVTMGTLYLVCWLPWFTLSLIFSLDASDGNGVHGTVSHVVAIVRYMTSVLNPVLYTFFKRDFFIAFKQVILRRRFEERVSFSALETARNSSRDEVY</sequence>
<feature type="transmembrane region" description="Helical" evidence="10">
    <location>
        <begin position="187"/>
        <end position="209"/>
    </location>
</feature>
<keyword evidence="13" id="KW-1185">Reference proteome</keyword>
<dbReference type="OrthoDB" id="6287421at2759"/>
<keyword evidence="7" id="KW-0675">Receptor</keyword>
<evidence type="ECO:0000259" key="11">
    <source>
        <dbReference type="PROSITE" id="PS50262"/>
    </source>
</evidence>
<feature type="transmembrane region" description="Helical" evidence="10">
    <location>
        <begin position="68"/>
        <end position="91"/>
    </location>
</feature>
<dbReference type="GO" id="GO:0004930">
    <property type="term" value="F:G protein-coupled receptor activity"/>
    <property type="evidence" value="ECO:0007669"/>
    <property type="project" value="UniProtKB-KW"/>
</dbReference>
<keyword evidence="3 10" id="KW-0812">Transmembrane</keyword>